<proteinExistence type="predicted"/>
<dbReference type="RefSeq" id="WP_019382694.1">
    <property type="nucleotide sequence ID" value="NZ_CP015506.1"/>
</dbReference>
<dbReference type="STRING" id="1196031.A361_17105"/>
<keyword evidence="2" id="KW-0346">Stress response</keyword>
<evidence type="ECO:0000259" key="3">
    <source>
        <dbReference type="PROSITE" id="PS50076"/>
    </source>
</evidence>
<dbReference type="CDD" id="cd06257">
    <property type="entry name" value="DnaJ"/>
    <property type="match status" value="1"/>
</dbReference>
<dbReference type="InterPro" id="IPR001623">
    <property type="entry name" value="DnaJ_domain"/>
</dbReference>
<evidence type="ECO:0000313" key="4">
    <source>
        <dbReference type="EMBL" id="AND40797.1"/>
    </source>
</evidence>
<dbReference type="GO" id="GO:0006260">
    <property type="term" value="P:DNA replication"/>
    <property type="evidence" value="ECO:0007669"/>
    <property type="project" value="UniProtKB-KW"/>
</dbReference>
<evidence type="ECO:0000256" key="1">
    <source>
        <dbReference type="ARBA" id="ARBA00022705"/>
    </source>
</evidence>
<dbReference type="PROSITE" id="PS50076">
    <property type="entry name" value="DNAJ_2"/>
    <property type="match status" value="1"/>
</dbReference>
<sequence>MNITDAVAQLHKAGIKANGADIERWIEEGKMKADRSPRRQISYTIKTKDLNDFIIKKHEELYQQKLEGILVQVKDLKGQIEILNTRVQIEESKVRSLKKMIQVQNMIADEEIKPGKLLGLKPDEDMQLIRKEFKKLLKALHPDRGGDERLFKVFNEHYKNII</sequence>
<dbReference type="KEGG" id="bon:A361_17105"/>
<evidence type="ECO:0000313" key="5">
    <source>
        <dbReference type="Proteomes" id="UP000077856"/>
    </source>
</evidence>
<dbReference type="Proteomes" id="UP000077856">
    <property type="component" value="Chromosome"/>
</dbReference>
<feature type="domain" description="J" evidence="3">
    <location>
        <begin position="113"/>
        <end position="162"/>
    </location>
</feature>
<keyword evidence="1" id="KW-0235">DNA replication</keyword>
<dbReference type="Gene3D" id="1.10.287.110">
    <property type="entry name" value="DnaJ domain"/>
    <property type="match status" value="1"/>
</dbReference>
<dbReference type="eggNOG" id="ENOG5031FDF">
    <property type="taxonomic scope" value="Bacteria"/>
</dbReference>
<accession>A0A160MCS2</accession>
<gene>
    <name evidence="4" type="ORF">A361_17105</name>
</gene>
<organism evidence="4 5">
    <name type="scientific">Cytobacillus oceanisediminis 2691</name>
    <dbReference type="NCBI Taxonomy" id="1196031"/>
    <lineage>
        <taxon>Bacteria</taxon>
        <taxon>Bacillati</taxon>
        <taxon>Bacillota</taxon>
        <taxon>Bacilli</taxon>
        <taxon>Bacillales</taxon>
        <taxon>Bacillaceae</taxon>
        <taxon>Cytobacillus</taxon>
    </lineage>
</organism>
<dbReference type="SUPFAM" id="SSF46565">
    <property type="entry name" value="Chaperone J-domain"/>
    <property type="match status" value="1"/>
</dbReference>
<protein>
    <recommendedName>
        <fullName evidence="3">J domain-containing protein</fullName>
    </recommendedName>
</protein>
<name>A0A160MCS2_9BACI</name>
<evidence type="ECO:0000256" key="2">
    <source>
        <dbReference type="ARBA" id="ARBA00023016"/>
    </source>
</evidence>
<dbReference type="AlphaFoldDB" id="A0A160MCS2"/>
<reference evidence="4 5" key="1">
    <citation type="submission" date="2016-04" db="EMBL/GenBank/DDBJ databases">
        <title>Complete genome sequence of Bacillus oceanisediminis strain 2691.</title>
        <authorList>
            <person name="Jeong H."/>
            <person name="Kim H.J."/>
            <person name="Lee D.-W."/>
        </authorList>
    </citation>
    <scope>NUCLEOTIDE SEQUENCE [LARGE SCALE GENOMIC DNA]</scope>
    <source>
        <strain evidence="4 5">2691</strain>
    </source>
</reference>
<dbReference type="EMBL" id="CP015506">
    <property type="protein sequence ID" value="AND40797.1"/>
    <property type="molecule type" value="Genomic_DNA"/>
</dbReference>
<dbReference type="InterPro" id="IPR036869">
    <property type="entry name" value="J_dom_sf"/>
</dbReference>